<evidence type="ECO:0000313" key="3">
    <source>
        <dbReference type="Proteomes" id="UP000187203"/>
    </source>
</evidence>
<accession>A0A1R3JVP1</accession>
<name>A0A1R3JVP1_9ROSI</name>
<gene>
    <name evidence="2" type="ORF">COLO4_13740</name>
</gene>
<proteinExistence type="predicted"/>
<dbReference type="AlphaFoldDB" id="A0A1R3JVP1"/>
<reference evidence="3" key="1">
    <citation type="submission" date="2013-09" db="EMBL/GenBank/DDBJ databases">
        <title>Corchorus olitorius genome sequencing.</title>
        <authorList>
            <person name="Alam M."/>
            <person name="Haque M.S."/>
            <person name="Islam M.S."/>
            <person name="Emdad E.M."/>
            <person name="Islam M.M."/>
            <person name="Ahmed B."/>
            <person name="Halim A."/>
            <person name="Hossen Q.M.M."/>
            <person name="Hossain M.Z."/>
            <person name="Ahmed R."/>
            <person name="Khan M.M."/>
            <person name="Islam R."/>
            <person name="Rashid M.M."/>
            <person name="Khan S.A."/>
            <person name="Rahman M.S."/>
            <person name="Alam M."/>
            <person name="Yahiya A.S."/>
            <person name="Khan M.S."/>
            <person name="Azam M.S."/>
            <person name="Haque T."/>
            <person name="Lashkar M.Z.H."/>
            <person name="Akhand A.I."/>
            <person name="Morshed G."/>
            <person name="Roy S."/>
            <person name="Uddin K.S."/>
            <person name="Rabeya T."/>
            <person name="Hossain A.S."/>
            <person name="Chowdhury A."/>
            <person name="Snigdha A.R."/>
            <person name="Mortoza M.S."/>
            <person name="Matin S.A."/>
            <person name="Hoque S.M.E."/>
            <person name="Islam M.K."/>
            <person name="Roy D.K."/>
            <person name="Haider R."/>
            <person name="Moosa M.M."/>
            <person name="Elias S.M."/>
            <person name="Hasan A.M."/>
            <person name="Jahan S."/>
            <person name="Shafiuddin M."/>
            <person name="Mahmood N."/>
            <person name="Shommy N.S."/>
        </authorList>
    </citation>
    <scope>NUCLEOTIDE SEQUENCE [LARGE SCALE GENOMIC DNA]</scope>
    <source>
        <strain evidence="3">cv. O-4</strain>
    </source>
</reference>
<keyword evidence="1" id="KW-1133">Transmembrane helix</keyword>
<organism evidence="2 3">
    <name type="scientific">Corchorus olitorius</name>
    <dbReference type="NCBI Taxonomy" id="93759"/>
    <lineage>
        <taxon>Eukaryota</taxon>
        <taxon>Viridiplantae</taxon>
        <taxon>Streptophyta</taxon>
        <taxon>Embryophyta</taxon>
        <taxon>Tracheophyta</taxon>
        <taxon>Spermatophyta</taxon>
        <taxon>Magnoliopsida</taxon>
        <taxon>eudicotyledons</taxon>
        <taxon>Gunneridae</taxon>
        <taxon>Pentapetalae</taxon>
        <taxon>rosids</taxon>
        <taxon>malvids</taxon>
        <taxon>Malvales</taxon>
        <taxon>Malvaceae</taxon>
        <taxon>Grewioideae</taxon>
        <taxon>Apeibeae</taxon>
        <taxon>Corchorus</taxon>
    </lineage>
</organism>
<dbReference type="Proteomes" id="UP000187203">
    <property type="component" value="Unassembled WGS sequence"/>
</dbReference>
<sequence length="116" mass="13591">MNLLEKNEKARRENGLRKTFMEEENERDCEDPLFFLEPIMERKNKNGGEEFGPQRGDQRVKTEKGVLWEDQEVAELALVNWQRNSVAQVYSVSSYFLGFYFPVLLSILLEPLSLDC</sequence>
<evidence type="ECO:0000256" key="1">
    <source>
        <dbReference type="SAM" id="Phobius"/>
    </source>
</evidence>
<evidence type="ECO:0000313" key="2">
    <source>
        <dbReference type="EMBL" id="OMO98727.1"/>
    </source>
</evidence>
<keyword evidence="3" id="KW-1185">Reference proteome</keyword>
<keyword evidence="1" id="KW-0472">Membrane</keyword>
<keyword evidence="1" id="KW-0812">Transmembrane</keyword>
<protein>
    <submittedName>
        <fullName evidence="2">Uncharacterized protein</fullName>
    </submittedName>
</protein>
<comment type="caution">
    <text evidence="2">The sequence shown here is derived from an EMBL/GenBank/DDBJ whole genome shotgun (WGS) entry which is preliminary data.</text>
</comment>
<feature type="transmembrane region" description="Helical" evidence="1">
    <location>
        <begin position="89"/>
        <end position="109"/>
    </location>
</feature>
<dbReference type="EMBL" id="AWUE01015270">
    <property type="protein sequence ID" value="OMO98727.1"/>
    <property type="molecule type" value="Genomic_DNA"/>
</dbReference>